<dbReference type="GeneID" id="18246828"/>
<comment type="subcellular location">
    <subcellularLocation>
        <location evidence="1">Nucleus</location>
    </subcellularLocation>
</comment>
<dbReference type="STRING" id="590646.G3B0F9"/>
<dbReference type="PANTHER" id="PTHR37534:SF49">
    <property type="entry name" value="LYSINE BIOSYNTHESIS REGULATORY PROTEIN LYS14"/>
    <property type="match status" value="1"/>
</dbReference>
<reference evidence="4 5" key="1">
    <citation type="journal article" date="2011" name="Proc. Natl. Acad. Sci. U.S.A.">
        <title>Comparative genomics of xylose-fermenting fungi for enhanced biofuel production.</title>
        <authorList>
            <person name="Wohlbach D.J."/>
            <person name="Kuo A."/>
            <person name="Sato T.K."/>
            <person name="Potts K.M."/>
            <person name="Salamov A.A."/>
            <person name="LaButti K.M."/>
            <person name="Sun H."/>
            <person name="Clum A."/>
            <person name="Pangilinan J.L."/>
            <person name="Lindquist E.A."/>
            <person name="Lucas S."/>
            <person name="Lapidus A."/>
            <person name="Jin M."/>
            <person name="Gunawan C."/>
            <person name="Balan V."/>
            <person name="Dale B.E."/>
            <person name="Jeffries T.W."/>
            <person name="Zinkel R."/>
            <person name="Barry K.W."/>
            <person name="Grigoriev I.V."/>
            <person name="Gasch A.P."/>
        </authorList>
    </citation>
    <scope>NUCLEOTIDE SEQUENCE [LARGE SCALE GENOMIC DNA]</scope>
    <source>
        <strain evidence="5">ATCC 10573 / BCRC 21748 / CBS 615 / JCM 9827 / NBRC 10315 / NRRL Y-1498 / VKM Y-70</strain>
    </source>
</reference>
<dbReference type="InterPro" id="IPR001138">
    <property type="entry name" value="Zn2Cys6_DnaBD"/>
</dbReference>
<dbReference type="GO" id="GO:0045944">
    <property type="term" value="P:positive regulation of transcription by RNA polymerase II"/>
    <property type="evidence" value="ECO:0007669"/>
    <property type="project" value="TreeGrafter"/>
</dbReference>
<dbReference type="SMART" id="SM00066">
    <property type="entry name" value="GAL4"/>
    <property type="match status" value="1"/>
</dbReference>
<proteinExistence type="predicted"/>
<organism evidence="5">
    <name type="scientific">Candida tenuis (strain ATCC 10573 / BCRC 21748 / CBS 615 / JCM 9827 / NBRC 10315 / NRRL Y-1498 / VKM Y-70)</name>
    <name type="common">Yeast</name>
    <name type="synonym">Yamadazyma tenuis</name>
    <dbReference type="NCBI Taxonomy" id="590646"/>
    <lineage>
        <taxon>Eukaryota</taxon>
        <taxon>Fungi</taxon>
        <taxon>Dikarya</taxon>
        <taxon>Ascomycota</taxon>
        <taxon>Saccharomycotina</taxon>
        <taxon>Pichiomycetes</taxon>
        <taxon>Debaryomycetaceae</taxon>
        <taxon>Yamadazyma</taxon>
    </lineage>
</organism>
<dbReference type="PROSITE" id="PS00463">
    <property type="entry name" value="ZN2_CY6_FUNGAL_1"/>
    <property type="match status" value="1"/>
</dbReference>
<dbReference type="eggNOG" id="ENOG502S2DH">
    <property type="taxonomic scope" value="Eukaryota"/>
</dbReference>
<dbReference type="KEGG" id="cten:18246828"/>
<evidence type="ECO:0000256" key="2">
    <source>
        <dbReference type="ARBA" id="ARBA00023242"/>
    </source>
</evidence>
<dbReference type="CDD" id="cd00067">
    <property type="entry name" value="GAL4"/>
    <property type="match status" value="1"/>
</dbReference>
<accession>G3B0F9</accession>
<dbReference type="SUPFAM" id="SSF57701">
    <property type="entry name" value="Zn2/Cys6 DNA-binding domain"/>
    <property type="match status" value="1"/>
</dbReference>
<keyword evidence="2" id="KW-0539">Nucleus</keyword>
<dbReference type="InterPro" id="IPR021858">
    <property type="entry name" value="Fun_TF"/>
</dbReference>
<dbReference type="HOGENOM" id="CLU_015493_3_1_1"/>
<dbReference type="GO" id="GO:0008270">
    <property type="term" value="F:zinc ion binding"/>
    <property type="evidence" value="ECO:0007669"/>
    <property type="project" value="InterPro"/>
</dbReference>
<evidence type="ECO:0000313" key="4">
    <source>
        <dbReference type="EMBL" id="EGV65394.1"/>
    </source>
</evidence>
<dbReference type="Proteomes" id="UP000000707">
    <property type="component" value="Unassembled WGS sequence"/>
</dbReference>
<dbReference type="EMBL" id="GL996514">
    <property type="protein sequence ID" value="EGV65394.1"/>
    <property type="molecule type" value="Genomic_DNA"/>
</dbReference>
<gene>
    <name evidence="4" type="ORF">CANTEDRAFT_113113</name>
</gene>
<dbReference type="PROSITE" id="PS50048">
    <property type="entry name" value="ZN2_CY6_FUNGAL_2"/>
    <property type="match status" value="1"/>
</dbReference>
<dbReference type="Pfam" id="PF11951">
    <property type="entry name" value="Fungal_trans_2"/>
    <property type="match status" value="1"/>
</dbReference>
<dbReference type="GO" id="GO:0000976">
    <property type="term" value="F:transcription cis-regulatory region binding"/>
    <property type="evidence" value="ECO:0007669"/>
    <property type="project" value="TreeGrafter"/>
</dbReference>
<dbReference type="Pfam" id="PF00172">
    <property type="entry name" value="Zn_clus"/>
    <property type="match status" value="1"/>
</dbReference>
<dbReference type="GO" id="GO:0005634">
    <property type="term" value="C:nucleus"/>
    <property type="evidence" value="ECO:0007669"/>
    <property type="project" value="UniProtKB-SubCell"/>
</dbReference>
<dbReference type="GO" id="GO:0000981">
    <property type="term" value="F:DNA-binding transcription factor activity, RNA polymerase II-specific"/>
    <property type="evidence" value="ECO:0007669"/>
    <property type="project" value="InterPro"/>
</dbReference>
<dbReference type="PANTHER" id="PTHR37534">
    <property type="entry name" value="TRANSCRIPTIONAL ACTIVATOR PROTEIN UGA3"/>
    <property type="match status" value="1"/>
</dbReference>
<keyword evidence="5" id="KW-1185">Reference proteome</keyword>
<evidence type="ECO:0000256" key="1">
    <source>
        <dbReference type="ARBA" id="ARBA00004123"/>
    </source>
</evidence>
<dbReference type="RefSeq" id="XP_006685080.1">
    <property type="nucleotide sequence ID" value="XM_006685017.1"/>
</dbReference>
<dbReference type="OrthoDB" id="5069333at2759"/>
<dbReference type="InterPro" id="IPR036864">
    <property type="entry name" value="Zn2-C6_fun-type_DNA-bd_sf"/>
</dbReference>
<name>G3B0F9_CANTC</name>
<dbReference type="Gene3D" id="4.10.240.10">
    <property type="entry name" value="Zn(2)-C6 fungal-type DNA-binding domain"/>
    <property type="match status" value="1"/>
</dbReference>
<evidence type="ECO:0000259" key="3">
    <source>
        <dbReference type="PROSITE" id="PS50048"/>
    </source>
</evidence>
<feature type="domain" description="Zn(2)-C6 fungal-type" evidence="3">
    <location>
        <begin position="10"/>
        <end position="40"/>
    </location>
</feature>
<dbReference type="AlphaFoldDB" id="G3B0F9"/>
<protein>
    <recommendedName>
        <fullName evidence="3">Zn(2)-C6 fungal-type domain-containing protein</fullName>
    </recommendedName>
</protein>
<evidence type="ECO:0000313" key="5">
    <source>
        <dbReference type="Proteomes" id="UP000000707"/>
    </source>
</evidence>
<sequence>MSEPKRSRSGCSTCKTRHLKCDESKPVCLNCTHKNLRCRYGLKLQFKEDLESKNKAFGRQGVWSKRKNHDRTSSTVVPKDHNFHRFVAVRSQEKLMLLNYTYDDFESPPPQPLQLSMAPSSVPHALIRGFDDHGLITSNSDLVYTLVFYIESVSPMLNPVNMGNLKFHHGASSFLGGDNTKMVVHEGLDVGSLLQYSQKYPHVLSLMLGLSSIYLSKSAFVDKTQSHYWRMQGIRLRNLGLQHMAKSFQGESAEIRVDLWVSFLIITLYYLADECNDNWSNQLRSCQQLLRQSEVRAVTDPVERKLFTYTVEFFSYQESMGRTACHKSNVFNEEWTKHLGQAEGEVVLIPWMGCDKRLIRIVSDITDLSISALPQQTFREKRAAIMDELENIKMKHFNPDNFLYMIDNSLLDQSPASCDDNYGCLFYYYDQISDEAANMEEFCFLLTCEIKRLCGLLYATSCLYYQSPSQPSIVSLVTKIFNYTKFIIISNNFFWSSLTWPLYMISTQLDFADPMSEVQKLDILNMFDMIDQKGLGNVGKAKSAVETLWKKRSLYDRAKGKEKKTYWEFVVDPVCNISLV</sequence>